<evidence type="ECO:0000256" key="1">
    <source>
        <dbReference type="ARBA" id="ARBA00022553"/>
    </source>
</evidence>
<keyword evidence="1 2" id="KW-0597">Phosphoprotein</keyword>
<dbReference type="RefSeq" id="WP_037447209.1">
    <property type="nucleotide sequence ID" value="NZ_JFHR01000003.1"/>
</dbReference>
<dbReference type="Pfam" id="PF00072">
    <property type="entry name" value="Response_reg"/>
    <property type="match status" value="1"/>
</dbReference>
<comment type="caution">
    <text evidence="4">The sequence shown here is derived from an EMBL/GenBank/DDBJ whole genome shotgun (WGS) entry which is preliminary data.</text>
</comment>
<dbReference type="InterPro" id="IPR011006">
    <property type="entry name" value="CheY-like_superfamily"/>
</dbReference>
<dbReference type="OrthoDB" id="9797885at2"/>
<dbReference type="SMART" id="SM00448">
    <property type="entry name" value="REC"/>
    <property type="match status" value="1"/>
</dbReference>
<dbReference type="PROSITE" id="PS50110">
    <property type="entry name" value="RESPONSE_REGULATORY"/>
    <property type="match status" value="1"/>
</dbReference>
<gene>
    <name evidence="4" type="ORF">BV95_00602</name>
</gene>
<name>A0A081RIN0_SPHCR</name>
<dbReference type="SUPFAM" id="SSF52172">
    <property type="entry name" value="CheY-like"/>
    <property type="match status" value="1"/>
</dbReference>
<dbReference type="InterPro" id="IPR001789">
    <property type="entry name" value="Sig_transdc_resp-reg_receiver"/>
</dbReference>
<reference evidence="4 5" key="1">
    <citation type="submission" date="2014-02" db="EMBL/GenBank/DDBJ databases">
        <title>Whole genome sequence of Sphingobium chlorophenolicum NBRC 16172.</title>
        <authorList>
            <person name="Gan H.M."/>
            <person name="Gan H.Y."/>
            <person name="Chew T.H."/>
            <person name="Savka M.A."/>
        </authorList>
    </citation>
    <scope>NUCLEOTIDE SEQUENCE [LARGE SCALE GENOMIC DNA]</scope>
    <source>
        <strain evidence="4 5">NBRC 16172</strain>
    </source>
</reference>
<dbReference type="Gene3D" id="3.40.50.2300">
    <property type="match status" value="1"/>
</dbReference>
<dbReference type="EMBL" id="JFHR01000003">
    <property type="protein sequence ID" value="KEQ55053.1"/>
    <property type="molecule type" value="Genomic_DNA"/>
</dbReference>
<feature type="domain" description="Response regulatory" evidence="3">
    <location>
        <begin position="8"/>
        <end position="120"/>
    </location>
</feature>
<organism evidence="4 5">
    <name type="scientific">Sphingobium chlorophenolicum</name>
    <dbReference type="NCBI Taxonomy" id="46429"/>
    <lineage>
        <taxon>Bacteria</taxon>
        <taxon>Pseudomonadati</taxon>
        <taxon>Pseudomonadota</taxon>
        <taxon>Alphaproteobacteria</taxon>
        <taxon>Sphingomonadales</taxon>
        <taxon>Sphingomonadaceae</taxon>
        <taxon>Sphingobium</taxon>
    </lineage>
</organism>
<dbReference type="eggNOG" id="COG4566">
    <property type="taxonomic scope" value="Bacteria"/>
</dbReference>
<dbReference type="GO" id="GO:0000160">
    <property type="term" value="P:phosphorelay signal transduction system"/>
    <property type="evidence" value="ECO:0007669"/>
    <property type="project" value="InterPro"/>
</dbReference>
<dbReference type="Proteomes" id="UP000028411">
    <property type="component" value="Unassembled WGS sequence"/>
</dbReference>
<protein>
    <submittedName>
        <fullName evidence="4">Response regulator</fullName>
    </submittedName>
</protein>
<dbReference type="AlphaFoldDB" id="A0A081RIN0"/>
<proteinExistence type="predicted"/>
<dbReference type="PANTHER" id="PTHR44591:SF3">
    <property type="entry name" value="RESPONSE REGULATORY DOMAIN-CONTAINING PROTEIN"/>
    <property type="match status" value="1"/>
</dbReference>
<evidence type="ECO:0000256" key="2">
    <source>
        <dbReference type="PROSITE-ProRule" id="PRU00169"/>
    </source>
</evidence>
<sequence length="120" mass="12883">MEQNPRALAVIVEDDQAVRRSLQLLLHWRGYDVRAYGTAQASVAGDDLASVGLLVADYQLPDGDGIGVLRALQRRGWCGRAVLVTGHPSAGLKDAALASGFNAVLEKPLRRHELLGALSR</sequence>
<dbReference type="PATRIC" id="fig|46429.4.peg.588"/>
<evidence type="ECO:0000313" key="5">
    <source>
        <dbReference type="Proteomes" id="UP000028411"/>
    </source>
</evidence>
<evidence type="ECO:0000259" key="3">
    <source>
        <dbReference type="PROSITE" id="PS50110"/>
    </source>
</evidence>
<dbReference type="InterPro" id="IPR050595">
    <property type="entry name" value="Bact_response_regulator"/>
</dbReference>
<evidence type="ECO:0000313" key="4">
    <source>
        <dbReference type="EMBL" id="KEQ55053.1"/>
    </source>
</evidence>
<feature type="modified residue" description="4-aspartylphosphate" evidence="2">
    <location>
        <position position="57"/>
    </location>
</feature>
<dbReference type="PANTHER" id="PTHR44591">
    <property type="entry name" value="STRESS RESPONSE REGULATOR PROTEIN 1"/>
    <property type="match status" value="1"/>
</dbReference>
<accession>A0A081RIN0</accession>